<gene>
    <name evidence="3" type="ORF">PHJA_001874600</name>
</gene>
<dbReference type="PANTHER" id="PTHR31672:SF11">
    <property type="entry name" value="F-BOX PROTEIN CPR1-LIKE ISOFORM X2"/>
    <property type="match status" value="1"/>
</dbReference>
<name>A0A830CQK8_9LAMI</name>
<dbReference type="PANTHER" id="PTHR31672">
    <property type="entry name" value="BNACNNG10540D PROTEIN"/>
    <property type="match status" value="1"/>
</dbReference>
<evidence type="ECO:0000313" key="4">
    <source>
        <dbReference type="Proteomes" id="UP000653305"/>
    </source>
</evidence>
<dbReference type="Pfam" id="PF08268">
    <property type="entry name" value="FBA_3"/>
    <property type="match status" value="1"/>
</dbReference>
<sequence length="404" mass="47273">MNLKPPPPRRHSGGSPMDELTDSQLNTVPTMKRNEEEEEGNSEIDVPKIRVKLPAQDIYGAVRPVCVKWYQMIHTHMFVNTHLHRSTYGLLIQNIVPPTVRLTFMALSRQGRIELTRLNYEPRFEIWCSSCNGLILESERKNLYALYITNPATMQHFALPPFFFPSTTAFTHSAIAYASLSMEYKVVRVYYQEEQWCCAIVTAGVDESWRRVCTQHLSFEAKELLRLKPLTTEGFVHWAKWGNYVLTLNVETEIITEYLVISLCYGDRFGDNYYYFSTVKYLSLLIRRRGWLWEVWEMKPETGEWTKLSGIEFTDRKCEILGLLCERDTIFKPVGNSESSIIPVGWLEYKEVFVYRFLSPVGKQSRICIAWNVRLKEYELIELDSSRNAYFVHRNSLLWLDGCF</sequence>
<protein>
    <recommendedName>
        <fullName evidence="2">F-box associated beta-propeller type 3 domain-containing protein</fullName>
    </recommendedName>
</protein>
<organism evidence="3 4">
    <name type="scientific">Phtheirospermum japonicum</name>
    <dbReference type="NCBI Taxonomy" id="374723"/>
    <lineage>
        <taxon>Eukaryota</taxon>
        <taxon>Viridiplantae</taxon>
        <taxon>Streptophyta</taxon>
        <taxon>Embryophyta</taxon>
        <taxon>Tracheophyta</taxon>
        <taxon>Spermatophyta</taxon>
        <taxon>Magnoliopsida</taxon>
        <taxon>eudicotyledons</taxon>
        <taxon>Gunneridae</taxon>
        <taxon>Pentapetalae</taxon>
        <taxon>asterids</taxon>
        <taxon>lamiids</taxon>
        <taxon>Lamiales</taxon>
        <taxon>Orobanchaceae</taxon>
        <taxon>Orobanchaceae incertae sedis</taxon>
        <taxon>Phtheirospermum</taxon>
    </lineage>
</organism>
<reference evidence="3" key="1">
    <citation type="submission" date="2020-07" db="EMBL/GenBank/DDBJ databases">
        <title>Ethylene signaling mediates host invasion by parasitic plants.</title>
        <authorList>
            <person name="Yoshida S."/>
        </authorList>
    </citation>
    <scope>NUCLEOTIDE SEQUENCE</scope>
    <source>
        <strain evidence="3">Okayama</strain>
    </source>
</reference>
<evidence type="ECO:0000256" key="1">
    <source>
        <dbReference type="SAM" id="MobiDB-lite"/>
    </source>
</evidence>
<dbReference type="InterPro" id="IPR050796">
    <property type="entry name" value="SCF_F-box_component"/>
</dbReference>
<comment type="caution">
    <text evidence="3">The sequence shown here is derived from an EMBL/GenBank/DDBJ whole genome shotgun (WGS) entry which is preliminary data.</text>
</comment>
<dbReference type="AlphaFoldDB" id="A0A830CQK8"/>
<evidence type="ECO:0000259" key="2">
    <source>
        <dbReference type="Pfam" id="PF08268"/>
    </source>
</evidence>
<feature type="region of interest" description="Disordered" evidence="1">
    <location>
        <begin position="1"/>
        <end position="26"/>
    </location>
</feature>
<feature type="domain" description="F-box associated beta-propeller type 3" evidence="2">
    <location>
        <begin position="125"/>
        <end position="240"/>
    </location>
</feature>
<evidence type="ECO:0000313" key="3">
    <source>
        <dbReference type="EMBL" id="GFP97305.1"/>
    </source>
</evidence>
<accession>A0A830CQK8</accession>
<dbReference type="EMBL" id="BMAC01000481">
    <property type="protein sequence ID" value="GFP97305.1"/>
    <property type="molecule type" value="Genomic_DNA"/>
</dbReference>
<dbReference type="OrthoDB" id="1918594at2759"/>
<keyword evidence="4" id="KW-1185">Reference proteome</keyword>
<dbReference type="Proteomes" id="UP000653305">
    <property type="component" value="Unassembled WGS sequence"/>
</dbReference>
<proteinExistence type="predicted"/>
<dbReference type="InterPro" id="IPR013187">
    <property type="entry name" value="F-box-assoc_dom_typ3"/>
</dbReference>